<gene>
    <name evidence="2" type="ORF">GXW74_20380</name>
</gene>
<evidence type="ECO:0000313" key="3">
    <source>
        <dbReference type="Proteomes" id="UP001138709"/>
    </source>
</evidence>
<organism evidence="2 3">
    <name type="scientific">Neoroseomonas eburnea</name>
    <dbReference type="NCBI Taxonomy" id="1346889"/>
    <lineage>
        <taxon>Bacteria</taxon>
        <taxon>Pseudomonadati</taxon>
        <taxon>Pseudomonadota</taxon>
        <taxon>Alphaproteobacteria</taxon>
        <taxon>Acetobacterales</taxon>
        <taxon>Acetobacteraceae</taxon>
        <taxon>Neoroseomonas</taxon>
    </lineage>
</organism>
<dbReference type="AlphaFoldDB" id="A0A9X9XGM5"/>
<evidence type="ECO:0000259" key="1">
    <source>
        <dbReference type="Pfam" id="PF10074"/>
    </source>
</evidence>
<sequence length="88" mass="10110">MTAARILETPPDEPRVTAYDLAHKILYLRLLDAAAEGADWREVARIVFGLDPNRDPDQARRIHDSHLARARWMIETGYRDLLRQGSTN</sequence>
<dbReference type="Pfam" id="PF10074">
    <property type="entry name" value="RovC_DNA-bd"/>
    <property type="match status" value="1"/>
</dbReference>
<reference evidence="2" key="2">
    <citation type="journal article" date="2021" name="Syst. Appl. Microbiol.">
        <title>Roseomonas hellenica sp. nov., isolated from roots of wild-growing Alkanna tinctoria.</title>
        <authorList>
            <person name="Rat A."/>
            <person name="Naranjo H.D."/>
            <person name="Lebbe L."/>
            <person name="Cnockaert M."/>
            <person name="Krigas N."/>
            <person name="Grigoriadou K."/>
            <person name="Maloupa E."/>
            <person name="Willems A."/>
        </authorList>
    </citation>
    <scope>NUCLEOTIDE SEQUENCE</scope>
    <source>
        <strain evidence="2">LMG 31228</strain>
    </source>
</reference>
<protein>
    <submittedName>
        <fullName evidence="2">DUF2285 domain-containing protein</fullName>
    </submittedName>
</protein>
<comment type="caution">
    <text evidence="2">The sequence shown here is derived from an EMBL/GenBank/DDBJ whole genome shotgun (WGS) entry which is preliminary data.</text>
</comment>
<name>A0A9X9XGM5_9PROT</name>
<dbReference type="EMBL" id="JAAEDL010000024">
    <property type="protein sequence ID" value="MBR0682861.1"/>
    <property type="molecule type" value="Genomic_DNA"/>
</dbReference>
<reference evidence="2" key="1">
    <citation type="submission" date="2020-01" db="EMBL/GenBank/DDBJ databases">
        <authorList>
            <person name="Rat A."/>
        </authorList>
    </citation>
    <scope>NUCLEOTIDE SEQUENCE</scope>
    <source>
        <strain evidence="2">LMG 31228</strain>
    </source>
</reference>
<feature type="domain" description="T6SS Transcription factor RovC-like DNA binding" evidence="1">
    <location>
        <begin position="10"/>
        <end position="83"/>
    </location>
</feature>
<dbReference type="Proteomes" id="UP001138709">
    <property type="component" value="Unassembled WGS sequence"/>
</dbReference>
<evidence type="ECO:0000313" key="2">
    <source>
        <dbReference type="EMBL" id="MBR0682861.1"/>
    </source>
</evidence>
<dbReference type="InterPro" id="IPR018754">
    <property type="entry name" value="RovC-like_DNA-bd"/>
</dbReference>
<accession>A0A9X9XGM5</accession>
<keyword evidence="3" id="KW-1185">Reference proteome</keyword>
<proteinExistence type="predicted"/>
<dbReference type="RefSeq" id="WP_211848403.1">
    <property type="nucleotide sequence ID" value="NZ_JAAEDL010000024.1"/>
</dbReference>